<protein>
    <submittedName>
        <fullName evidence="3">Uncharacterized protein</fullName>
    </submittedName>
</protein>
<organism evidence="3 4">
    <name type="scientific">Chaetomium strumarium</name>
    <dbReference type="NCBI Taxonomy" id="1170767"/>
    <lineage>
        <taxon>Eukaryota</taxon>
        <taxon>Fungi</taxon>
        <taxon>Dikarya</taxon>
        <taxon>Ascomycota</taxon>
        <taxon>Pezizomycotina</taxon>
        <taxon>Sordariomycetes</taxon>
        <taxon>Sordariomycetidae</taxon>
        <taxon>Sordariales</taxon>
        <taxon>Chaetomiaceae</taxon>
        <taxon>Chaetomium</taxon>
    </lineage>
</organism>
<accession>A0AAJ0M1L2</accession>
<name>A0AAJ0M1L2_9PEZI</name>
<sequence>MEKPPYAGLELQVPDMHKGPYPGLEVHNPKQKAYPGLEALPDSDLEAVHGGHHHTAYQPYPTELPSTDQTPPPKARICGLPKAIFWVVFAATALAILAIALGAGLGVGLRKANQTTAGASDQSSSPTSTSTPVTISGTSAISSSTSTSNATVTSASTSSAGATCNGGTVREGETENYIGLCSFTCSYGYCPPGPCKCTSYGTPEDPPATNGREGCPLPGESDGYLGLCSYACNHGYCPETACRYC</sequence>
<dbReference type="GeneID" id="87881425"/>
<feature type="transmembrane region" description="Helical" evidence="2">
    <location>
        <begin position="83"/>
        <end position="107"/>
    </location>
</feature>
<evidence type="ECO:0000256" key="1">
    <source>
        <dbReference type="SAM" id="MobiDB-lite"/>
    </source>
</evidence>
<dbReference type="Proteomes" id="UP001273166">
    <property type="component" value="Unassembled WGS sequence"/>
</dbReference>
<keyword evidence="2" id="KW-0812">Transmembrane</keyword>
<keyword evidence="2" id="KW-0472">Membrane</keyword>
<feature type="compositionally biased region" description="Low complexity" evidence="1">
    <location>
        <begin position="120"/>
        <end position="165"/>
    </location>
</feature>
<comment type="caution">
    <text evidence="3">The sequence shown here is derived from an EMBL/GenBank/DDBJ whole genome shotgun (WGS) entry which is preliminary data.</text>
</comment>
<feature type="region of interest" description="Disordered" evidence="1">
    <location>
        <begin position="51"/>
        <end position="73"/>
    </location>
</feature>
<evidence type="ECO:0000313" key="3">
    <source>
        <dbReference type="EMBL" id="KAK3305597.1"/>
    </source>
</evidence>
<reference evidence="3" key="1">
    <citation type="journal article" date="2023" name="Mol. Phylogenet. Evol.">
        <title>Genome-scale phylogeny and comparative genomics of the fungal order Sordariales.</title>
        <authorList>
            <person name="Hensen N."/>
            <person name="Bonometti L."/>
            <person name="Westerberg I."/>
            <person name="Brannstrom I.O."/>
            <person name="Guillou S."/>
            <person name="Cros-Aarteil S."/>
            <person name="Calhoun S."/>
            <person name="Haridas S."/>
            <person name="Kuo A."/>
            <person name="Mondo S."/>
            <person name="Pangilinan J."/>
            <person name="Riley R."/>
            <person name="LaButti K."/>
            <person name="Andreopoulos B."/>
            <person name="Lipzen A."/>
            <person name="Chen C."/>
            <person name="Yan M."/>
            <person name="Daum C."/>
            <person name="Ng V."/>
            <person name="Clum A."/>
            <person name="Steindorff A."/>
            <person name="Ohm R.A."/>
            <person name="Martin F."/>
            <person name="Silar P."/>
            <person name="Natvig D.O."/>
            <person name="Lalanne C."/>
            <person name="Gautier V."/>
            <person name="Ament-Velasquez S.L."/>
            <person name="Kruys A."/>
            <person name="Hutchinson M.I."/>
            <person name="Powell A.J."/>
            <person name="Barry K."/>
            <person name="Miller A.N."/>
            <person name="Grigoriev I.V."/>
            <person name="Debuchy R."/>
            <person name="Gladieux P."/>
            <person name="Hiltunen Thoren M."/>
            <person name="Johannesson H."/>
        </authorList>
    </citation>
    <scope>NUCLEOTIDE SEQUENCE</scope>
    <source>
        <strain evidence="3">CBS 333.67</strain>
    </source>
</reference>
<dbReference type="AlphaFoldDB" id="A0AAJ0M1L2"/>
<dbReference type="RefSeq" id="XP_062721377.1">
    <property type="nucleotide sequence ID" value="XM_062862596.1"/>
</dbReference>
<keyword evidence="4" id="KW-1185">Reference proteome</keyword>
<reference evidence="3" key="2">
    <citation type="submission" date="2023-06" db="EMBL/GenBank/DDBJ databases">
        <authorList>
            <consortium name="Lawrence Berkeley National Laboratory"/>
            <person name="Mondo S.J."/>
            <person name="Hensen N."/>
            <person name="Bonometti L."/>
            <person name="Westerberg I."/>
            <person name="Brannstrom I.O."/>
            <person name="Guillou S."/>
            <person name="Cros-Aarteil S."/>
            <person name="Calhoun S."/>
            <person name="Haridas S."/>
            <person name="Kuo A."/>
            <person name="Pangilinan J."/>
            <person name="Riley R."/>
            <person name="Labutti K."/>
            <person name="Andreopoulos B."/>
            <person name="Lipzen A."/>
            <person name="Chen C."/>
            <person name="Yanf M."/>
            <person name="Daum C."/>
            <person name="Ng V."/>
            <person name="Clum A."/>
            <person name="Steindorff A."/>
            <person name="Ohm R."/>
            <person name="Martin F."/>
            <person name="Silar P."/>
            <person name="Natvig D."/>
            <person name="Lalanne C."/>
            <person name="Gautier V."/>
            <person name="Ament-Velasquez S.L."/>
            <person name="Kruys A."/>
            <person name="Hutchinson M.I."/>
            <person name="Powell A.J."/>
            <person name="Barry K."/>
            <person name="Miller A.N."/>
            <person name="Grigoriev I.V."/>
            <person name="Debuchy R."/>
            <person name="Gladieux P."/>
            <person name="Thoren M.H."/>
            <person name="Johannesson H."/>
        </authorList>
    </citation>
    <scope>NUCLEOTIDE SEQUENCE</scope>
    <source>
        <strain evidence="3">CBS 333.67</strain>
    </source>
</reference>
<gene>
    <name evidence="3" type="ORF">B0T15DRAFT_203192</name>
</gene>
<evidence type="ECO:0000313" key="4">
    <source>
        <dbReference type="Proteomes" id="UP001273166"/>
    </source>
</evidence>
<evidence type="ECO:0000256" key="2">
    <source>
        <dbReference type="SAM" id="Phobius"/>
    </source>
</evidence>
<proteinExistence type="predicted"/>
<dbReference type="EMBL" id="JAUDZG010000004">
    <property type="protein sequence ID" value="KAK3305597.1"/>
    <property type="molecule type" value="Genomic_DNA"/>
</dbReference>
<keyword evidence="2" id="KW-1133">Transmembrane helix</keyword>
<feature type="region of interest" description="Disordered" evidence="1">
    <location>
        <begin position="116"/>
        <end position="165"/>
    </location>
</feature>